<name>A0A562BCT9_9BURK</name>
<dbReference type="OrthoDB" id="73827at2"/>
<dbReference type="SUPFAM" id="SSF47413">
    <property type="entry name" value="lambda repressor-like DNA-binding domains"/>
    <property type="match status" value="1"/>
</dbReference>
<protein>
    <submittedName>
        <fullName evidence="2">Putative transcription factor, homolog of eukaryotic MBF1</fullName>
    </submittedName>
</protein>
<dbReference type="PROSITE" id="PS50943">
    <property type="entry name" value="HTH_CROC1"/>
    <property type="match status" value="1"/>
</dbReference>
<reference evidence="2 3" key="1">
    <citation type="submission" date="2019-07" db="EMBL/GenBank/DDBJ databases">
        <title>Genome sequencing of lignin-degrading bacterial isolates.</title>
        <authorList>
            <person name="Gladden J."/>
        </authorList>
    </citation>
    <scope>NUCLEOTIDE SEQUENCE [LARGE SCALE GENOMIC DNA]</scope>
    <source>
        <strain evidence="2 3">J11</strain>
    </source>
</reference>
<dbReference type="Proteomes" id="UP000318141">
    <property type="component" value="Unassembled WGS sequence"/>
</dbReference>
<evidence type="ECO:0000259" key="1">
    <source>
        <dbReference type="PROSITE" id="PS50943"/>
    </source>
</evidence>
<dbReference type="CDD" id="cd00093">
    <property type="entry name" value="HTH_XRE"/>
    <property type="match status" value="1"/>
</dbReference>
<dbReference type="InterPro" id="IPR001387">
    <property type="entry name" value="Cro/C1-type_HTH"/>
</dbReference>
<dbReference type="Gene3D" id="1.10.260.40">
    <property type="entry name" value="lambda repressor-like DNA-binding domains"/>
    <property type="match status" value="1"/>
</dbReference>
<evidence type="ECO:0000313" key="2">
    <source>
        <dbReference type="EMBL" id="TWG83002.1"/>
    </source>
</evidence>
<dbReference type="InterPro" id="IPR010982">
    <property type="entry name" value="Lambda_DNA-bd_dom_sf"/>
</dbReference>
<proteinExistence type="predicted"/>
<comment type="caution">
    <text evidence="2">The sequence shown here is derived from an EMBL/GenBank/DDBJ whole genome shotgun (WGS) entry which is preliminary data.</text>
</comment>
<keyword evidence="3" id="KW-1185">Reference proteome</keyword>
<sequence>MAFESVEELIRAARNGRSQKEFADLLEVDQSMVSKYERGKASPPISVINRCMRLVHTAGGETAPSAEQLAERVRVTLADPDLGQVRSALSRLVDAFASEHAQTRTTGAAPQ</sequence>
<dbReference type="AlphaFoldDB" id="A0A562BCT9"/>
<organism evidence="2 3">
    <name type="scientific">Cupriavidus gilardii J11</name>
    <dbReference type="NCBI Taxonomy" id="936133"/>
    <lineage>
        <taxon>Bacteria</taxon>
        <taxon>Pseudomonadati</taxon>
        <taxon>Pseudomonadota</taxon>
        <taxon>Betaproteobacteria</taxon>
        <taxon>Burkholderiales</taxon>
        <taxon>Burkholderiaceae</taxon>
        <taxon>Cupriavidus</taxon>
    </lineage>
</organism>
<accession>A0A562BCT9</accession>
<gene>
    <name evidence="2" type="ORF">L602_003300000590</name>
</gene>
<evidence type="ECO:0000313" key="3">
    <source>
        <dbReference type="Proteomes" id="UP000318141"/>
    </source>
</evidence>
<dbReference type="EMBL" id="VLJN01000027">
    <property type="protein sequence ID" value="TWG83002.1"/>
    <property type="molecule type" value="Genomic_DNA"/>
</dbReference>
<dbReference type="GO" id="GO:0003677">
    <property type="term" value="F:DNA binding"/>
    <property type="evidence" value="ECO:0007669"/>
    <property type="project" value="InterPro"/>
</dbReference>
<feature type="domain" description="HTH cro/C1-type" evidence="1">
    <location>
        <begin position="10"/>
        <end position="48"/>
    </location>
</feature>
<dbReference type="SMART" id="SM00530">
    <property type="entry name" value="HTH_XRE"/>
    <property type="match status" value="1"/>
</dbReference>
<dbReference type="Pfam" id="PF01381">
    <property type="entry name" value="HTH_3"/>
    <property type="match status" value="1"/>
</dbReference>